<evidence type="ECO:0000256" key="6">
    <source>
        <dbReference type="SAM" id="MobiDB-lite"/>
    </source>
</evidence>
<dbReference type="InterPro" id="IPR018155">
    <property type="entry name" value="Hyaluronidase"/>
</dbReference>
<dbReference type="GO" id="GO:0031410">
    <property type="term" value="C:cytoplasmic vesicle"/>
    <property type="evidence" value="ECO:0007669"/>
    <property type="project" value="TreeGrafter"/>
</dbReference>
<feature type="region of interest" description="Disordered" evidence="6">
    <location>
        <begin position="424"/>
        <end position="465"/>
    </location>
</feature>
<dbReference type="InterPro" id="IPR013785">
    <property type="entry name" value="Aldolase_TIM"/>
</dbReference>
<dbReference type="EMBL" id="RHFK02000021">
    <property type="protein sequence ID" value="TWW56402.1"/>
    <property type="molecule type" value="Genomic_DNA"/>
</dbReference>
<dbReference type="GO" id="GO:0005975">
    <property type="term" value="P:carbohydrate metabolic process"/>
    <property type="evidence" value="ECO:0007669"/>
    <property type="project" value="InterPro"/>
</dbReference>
<evidence type="ECO:0000256" key="2">
    <source>
        <dbReference type="ARBA" id="ARBA00008871"/>
    </source>
</evidence>
<keyword evidence="5" id="KW-0378">Hydrolase</keyword>
<dbReference type="InterPro" id="IPR017853">
    <property type="entry name" value="GH"/>
</dbReference>
<comment type="catalytic activity">
    <reaction evidence="1 5">
        <text>Random hydrolysis of (1-&gt;4)-linkages between N-acetyl-beta-D-glucosamine and D-glucuronate residues in hyaluronate.</text>
        <dbReference type="EC" id="3.2.1.35"/>
    </reaction>
</comment>
<dbReference type="PANTHER" id="PTHR11769:SF36">
    <property type="entry name" value="HYALURONIDASE"/>
    <property type="match status" value="1"/>
</dbReference>
<protein>
    <recommendedName>
        <fullName evidence="5">Hyaluronidase</fullName>
        <ecNumber evidence="5">3.2.1.35</ecNumber>
    </recommendedName>
</protein>
<dbReference type="SUPFAM" id="SSF51445">
    <property type="entry name" value="(Trans)glycosidases"/>
    <property type="match status" value="2"/>
</dbReference>
<feature type="region of interest" description="Disordered" evidence="6">
    <location>
        <begin position="483"/>
        <end position="502"/>
    </location>
</feature>
<dbReference type="Pfam" id="PF01630">
    <property type="entry name" value="Glyco_hydro_56"/>
    <property type="match status" value="2"/>
</dbReference>
<accession>A0A5C6MMK4</accession>
<organism evidence="7 8">
    <name type="scientific">Takifugu flavidus</name>
    <name type="common">sansaifugu</name>
    <dbReference type="NCBI Taxonomy" id="433684"/>
    <lineage>
        <taxon>Eukaryota</taxon>
        <taxon>Metazoa</taxon>
        <taxon>Chordata</taxon>
        <taxon>Craniata</taxon>
        <taxon>Vertebrata</taxon>
        <taxon>Euteleostomi</taxon>
        <taxon>Actinopterygii</taxon>
        <taxon>Neopterygii</taxon>
        <taxon>Teleostei</taxon>
        <taxon>Neoteleostei</taxon>
        <taxon>Acanthomorphata</taxon>
        <taxon>Eupercaria</taxon>
        <taxon>Tetraodontiformes</taxon>
        <taxon>Tetradontoidea</taxon>
        <taxon>Tetraodontidae</taxon>
        <taxon>Takifugu</taxon>
    </lineage>
</organism>
<proteinExistence type="inferred from homology"/>
<reference evidence="7 8" key="1">
    <citation type="submission" date="2019-04" db="EMBL/GenBank/DDBJ databases">
        <title>Chromosome genome assembly for Takifugu flavidus.</title>
        <authorList>
            <person name="Xiao S."/>
        </authorList>
    </citation>
    <scope>NUCLEOTIDE SEQUENCE [LARGE SCALE GENOMIC DNA]</scope>
    <source>
        <strain evidence="7">HTHZ2018</strain>
        <tissue evidence="7">Muscle</tissue>
    </source>
</reference>
<comment type="similarity">
    <text evidence="2 5">Belongs to the glycosyl hydrolase 56 family.</text>
</comment>
<dbReference type="Gene3D" id="3.20.20.70">
    <property type="entry name" value="Aldolase class I"/>
    <property type="match status" value="1"/>
</dbReference>
<keyword evidence="3" id="KW-1015">Disulfide bond</keyword>
<dbReference type="GO" id="GO:0004415">
    <property type="term" value="F:hyalurononglucosaminidase activity"/>
    <property type="evidence" value="ECO:0007669"/>
    <property type="project" value="UniProtKB-UniRule"/>
</dbReference>
<feature type="region of interest" description="Disordered" evidence="6">
    <location>
        <begin position="517"/>
        <end position="540"/>
    </location>
</feature>
<keyword evidence="4 5" id="KW-0326">Glycosidase</keyword>
<dbReference type="EC" id="3.2.1.35" evidence="5"/>
<sequence>MAWTEKPSHLHTKPEPKLTLDSLGTHSLSPATLQVFLSLLLLLVAFADLCFAGPAQPARPPLLSGQPFIIFWGILDSSCSGRPDPRSFGMEPEGRVAVFYEDTLGNYPYFVSKDVPVNGGLPQHTRLDTHLQKTQQDLEAALPAPRYLGLGVVRWGEWLPQWSRNRAKQAMYLEESRKLLRTFFPSWSQEEVEKWSKVDFEAAAQSLMMETLREVKRLRPKALWGVSPYPSCYSGDPSQTTLANYTRSVRRRRDGAQRRAAVVVETLLCPLPSPQSGEGAGGSYCLVHPPFRYMSPHLLQSGSADARLYLSSQIKEALRVSSLASSAFDLPVFPLVKSFYSSTNTFLSQADLVSTIGESAAMGTAGVVIWEKSETKTERECQDLAEFVTMVLGPYSSNVTTAARLCSASLCQGKGRCVRQNPNSSAYLHLPTPSEAAEKATGKPEEEKATEELEGTTNTAEPDPAEIWKKDFQCQWYKTADGDVSDQLSPKDGAAASVGGEQVDALRSTTASSVAATKAASVSGSPQPSPAAPTDGGPRQVGAPTLTALVLLTAVGLCVEP</sequence>
<keyword evidence="8" id="KW-1185">Reference proteome</keyword>
<evidence type="ECO:0000256" key="4">
    <source>
        <dbReference type="ARBA" id="ARBA00023295"/>
    </source>
</evidence>
<dbReference type="GO" id="GO:0030214">
    <property type="term" value="P:hyaluronan catabolic process"/>
    <property type="evidence" value="ECO:0007669"/>
    <property type="project" value="TreeGrafter"/>
</dbReference>
<comment type="caution">
    <text evidence="7">The sequence shown here is derived from an EMBL/GenBank/DDBJ whole genome shotgun (WGS) entry which is preliminary data.</text>
</comment>
<evidence type="ECO:0000256" key="1">
    <source>
        <dbReference type="ARBA" id="ARBA00000251"/>
    </source>
</evidence>
<dbReference type="Proteomes" id="UP000324091">
    <property type="component" value="Chromosome 8"/>
</dbReference>
<evidence type="ECO:0000313" key="7">
    <source>
        <dbReference type="EMBL" id="TWW56402.1"/>
    </source>
</evidence>
<gene>
    <name evidence="7" type="ORF">D4764_08G0003890</name>
</gene>
<name>A0A5C6MMK4_9TELE</name>
<feature type="compositionally biased region" description="Basic and acidic residues" evidence="6">
    <location>
        <begin position="436"/>
        <end position="451"/>
    </location>
</feature>
<dbReference type="PANTHER" id="PTHR11769">
    <property type="entry name" value="HYALURONIDASE"/>
    <property type="match status" value="1"/>
</dbReference>
<evidence type="ECO:0000256" key="3">
    <source>
        <dbReference type="ARBA" id="ARBA00023157"/>
    </source>
</evidence>
<dbReference type="AlphaFoldDB" id="A0A5C6MMK4"/>
<evidence type="ECO:0000313" key="8">
    <source>
        <dbReference type="Proteomes" id="UP000324091"/>
    </source>
</evidence>
<evidence type="ECO:0000256" key="5">
    <source>
        <dbReference type="RuleBase" id="RU610713"/>
    </source>
</evidence>